<protein>
    <submittedName>
        <fullName evidence="2">DUF3619 family protein</fullName>
    </submittedName>
</protein>
<evidence type="ECO:0000313" key="3">
    <source>
        <dbReference type="Proteomes" id="UP001597106"/>
    </source>
</evidence>
<name>A0ABW3GCS1_9PROT</name>
<keyword evidence="3" id="KW-1185">Reference proteome</keyword>
<accession>A0ABW3GCS1</accession>
<reference evidence="3" key="1">
    <citation type="journal article" date="2019" name="Int. J. Syst. Evol. Microbiol.">
        <title>The Global Catalogue of Microorganisms (GCM) 10K type strain sequencing project: providing services to taxonomists for standard genome sequencing and annotation.</title>
        <authorList>
            <consortium name="The Broad Institute Genomics Platform"/>
            <consortium name="The Broad Institute Genome Sequencing Center for Infectious Disease"/>
            <person name="Wu L."/>
            <person name="Ma J."/>
        </authorList>
    </citation>
    <scope>NUCLEOTIDE SEQUENCE [LARGE SCALE GENOMIC DNA]</scope>
    <source>
        <strain evidence="3">CCUG 59685</strain>
    </source>
</reference>
<keyword evidence="1" id="KW-1133">Transmembrane helix</keyword>
<dbReference type="Pfam" id="PF12279">
    <property type="entry name" value="DUF3619"/>
    <property type="match status" value="1"/>
</dbReference>
<sequence length="123" mass="13550">MRIQRHVDDDLPTPLREGVQALKQDDRPLSAAVQDRLAKARQAALAQHAAAHQARSGWSDVLSWASWGHPRVAGMAAFSIFFAVGLMFISNSQNDDALLLSDDMPVEAFVDNGFAAWQYSEDI</sequence>
<feature type="transmembrane region" description="Helical" evidence="1">
    <location>
        <begin position="72"/>
        <end position="90"/>
    </location>
</feature>
<proteinExistence type="predicted"/>
<dbReference type="RefSeq" id="WP_194749808.1">
    <property type="nucleotide sequence ID" value="NZ_JBHTJW010000001.1"/>
</dbReference>
<keyword evidence="1" id="KW-0472">Membrane</keyword>
<organism evidence="2 3">
    <name type="scientific">Methylophilus glucosoxydans</name>
    <dbReference type="NCBI Taxonomy" id="752553"/>
    <lineage>
        <taxon>Bacteria</taxon>
        <taxon>Pseudomonadati</taxon>
        <taxon>Pseudomonadota</taxon>
        <taxon>Betaproteobacteria</taxon>
        <taxon>Nitrosomonadales</taxon>
        <taxon>Methylophilaceae</taxon>
        <taxon>Methylophilus</taxon>
    </lineage>
</organism>
<comment type="caution">
    <text evidence="2">The sequence shown here is derived from an EMBL/GenBank/DDBJ whole genome shotgun (WGS) entry which is preliminary data.</text>
</comment>
<evidence type="ECO:0000313" key="2">
    <source>
        <dbReference type="EMBL" id="MFD0928255.1"/>
    </source>
</evidence>
<keyword evidence="1" id="KW-0812">Transmembrane</keyword>
<dbReference type="Proteomes" id="UP001597106">
    <property type="component" value="Unassembled WGS sequence"/>
</dbReference>
<gene>
    <name evidence="2" type="ORF">ACFQ1T_00545</name>
</gene>
<evidence type="ECO:0000256" key="1">
    <source>
        <dbReference type="SAM" id="Phobius"/>
    </source>
</evidence>
<dbReference type="InterPro" id="IPR022064">
    <property type="entry name" value="DUF3619"/>
</dbReference>
<dbReference type="EMBL" id="JBHTJW010000001">
    <property type="protein sequence ID" value="MFD0928255.1"/>
    <property type="molecule type" value="Genomic_DNA"/>
</dbReference>